<dbReference type="Gene3D" id="3.40.50.2000">
    <property type="entry name" value="Glycogen Phosphorylase B"/>
    <property type="match status" value="1"/>
</dbReference>
<protein>
    <recommendedName>
        <fullName evidence="1">Glycosyl transferase family 28 C-terminal domain-containing protein</fullName>
    </recommendedName>
</protein>
<comment type="caution">
    <text evidence="2">The sequence shown here is derived from an EMBL/GenBank/DDBJ whole genome shotgun (WGS) entry which is preliminary data.</text>
</comment>
<evidence type="ECO:0000259" key="1">
    <source>
        <dbReference type="Pfam" id="PF04101"/>
    </source>
</evidence>
<dbReference type="InterPro" id="IPR007235">
    <property type="entry name" value="Glyco_trans_28_C"/>
</dbReference>
<evidence type="ECO:0000313" key="3">
    <source>
        <dbReference type="Proteomes" id="UP001200145"/>
    </source>
</evidence>
<dbReference type="Proteomes" id="UP001200145">
    <property type="component" value="Unassembled WGS sequence"/>
</dbReference>
<dbReference type="EMBL" id="JAKEVY010000003">
    <property type="protein sequence ID" value="MCF1715195.1"/>
    <property type="molecule type" value="Genomic_DNA"/>
</dbReference>
<gene>
    <name evidence="2" type="ORF">L0U88_11215</name>
</gene>
<proteinExistence type="predicted"/>
<name>A0ABS9BIP2_9BACT</name>
<evidence type="ECO:0000313" key="2">
    <source>
        <dbReference type="EMBL" id="MCF1715195.1"/>
    </source>
</evidence>
<reference evidence="2 3" key="1">
    <citation type="submission" date="2022-01" db="EMBL/GenBank/DDBJ databases">
        <title>Flavihumibacter sp. nov., isolated from sediment of a river.</title>
        <authorList>
            <person name="Liu H."/>
        </authorList>
    </citation>
    <scope>NUCLEOTIDE SEQUENCE [LARGE SCALE GENOMIC DNA]</scope>
    <source>
        <strain evidence="2 3">RY-1</strain>
    </source>
</reference>
<accession>A0ABS9BIP2</accession>
<dbReference type="SUPFAM" id="SSF53756">
    <property type="entry name" value="UDP-Glycosyltransferase/glycogen phosphorylase"/>
    <property type="match status" value="1"/>
</dbReference>
<dbReference type="RefSeq" id="WP_234866151.1">
    <property type="nucleotide sequence ID" value="NZ_JAKEVY010000003.1"/>
</dbReference>
<organism evidence="2 3">
    <name type="scientific">Flavihumibacter fluminis</name>
    <dbReference type="NCBI Taxonomy" id="2909236"/>
    <lineage>
        <taxon>Bacteria</taxon>
        <taxon>Pseudomonadati</taxon>
        <taxon>Bacteroidota</taxon>
        <taxon>Chitinophagia</taxon>
        <taxon>Chitinophagales</taxon>
        <taxon>Chitinophagaceae</taxon>
        <taxon>Flavihumibacter</taxon>
    </lineage>
</organism>
<dbReference type="Pfam" id="PF04101">
    <property type="entry name" value="Glyco_tran_28_C"/>
    <property type="match status" value="1"/>
</dbReference>
<sequence>MEWGLGHASRCIPILNYLLNNCQADLVVAASGPQAALIRAVFPTLSIVDIPAYSINYHKNRAGTITRLAFSLPHLAQQIRAENRWLLEFARNHPLDAIISDNRYGLWHPKIPSFLITHQLGIKTPFGKSVDALVRKQLYRYIEKFNACWVPDFKEMGQSLAGDLSHPKHFPGIPVEYIGPLTRITSADKNAIIPDLANLSLPAFQSTITKTFFQFSSGKSQEGRGTAIQLLVVLSGPEPQRSIFEELILKQWAQAPGQSLLLVRGLPAEKTVTKLNTEQLIPIPNAMAVNHLSPAALSQAIANADCILTRSGYSSIMDLLPHHSNCCMVPTPGQTEQEYLAHYLAVKGLIQTQQQHRFSLSSILLPPSPGG</sequence>
<feature type="domain" description="Glycosyl transferase family 28 C-terminal" evidence="1">
    <location>
        <begin position="297"/>
        <end position="350"/>
    </location>
</feature>
<keyword evidence="3" id="KW-1185">Reference proteome</keyword>